<comment type="caution">
    <text evidence="3">The sequence shown here is derived from an EMBL/GenBank/DDBJ whole genome shotgun (WGS) entry which is preliminary data.</text>
</comment>
<proteinExistence type="predicted"/>
<dbReference type="InterPro" id="IPR044730">
    <property type="entry name" value="RNase_H-like_dom_plant"/>
</dbReference>
<protein>
    <recommendedName>
        <fullName evidence="5">Reverse transcriptase zinc-binding domain-containing protein</fullName>
    </recommendedName>
</protein>
<sequence length="288" mass="33495">MTLFDTVVIPHILSIRCPDPLDSPDTPFWKLSGKQSFDIKSAYTSLSGNLWDAETQSWRNIWSLRVSQRLLFFLWLSLKGKLMTNAERYRRFLCSHPLCPCCQYAANLCYMSSVIIAMLKKFGAFCFPRNAMLWKARNDLVFNDNPFNVDLLHRRSVLSARYYSENSSIAVPMYPSPSSTHYWQQPVVGWVAWDNRLERVLIQSDNKEAIKHLNVMTSTFDPYSLVRAVAKMRDRGWTTDTQWILREGNKHADMLAKLDNLPNYDVTIFSQPPERLLPLIDFDMLHSL</sequence>
<evidence type="ECO:0000259" key="1">
    <source>
        <dbReference type="Pfam" id="PF13456"/>
    </source>
</evidence>
<gene>
    <name evidence="3" type="ORF">V6N12_066707</name>
</gene>
<feature type="domain" description="RNase H type-1" evidence="1">
    <location>
        <begin position="191"/>
        <end position="257"/>
    </location>
</feature>
<organism evidence="3 4">
    <name type="scientific">Hibiscus sabdariffa</name>
    <name type="common">roselle</name>
    <dbReference type="NCBI Taxonomy" id="183260"/>
    <lineage>
        <taxon>Eukaryota</taxon>
        <taxon>Viridiplantae</taxon>
        <taxon>Streptophyta</taxon>
        <taxon>Embryophyta</taxon>
        <taxon>Tracheophyta</taxon>
        <taxon>Spermatophyta</taxon>
        <taxon>Magnoliopsida</taxon>
        <taxon>eudicotyledons</taxon>
        <taxon>Gunneridae</taxon>
        <taxon>Pentapetalae</taxon>
        <taxon>rosids</taxon>
        <taxon>malvids</taxon>
        <taxon>Malvales</taxon>
        <taxon>Malvaceae</taxon>
        <taxon>Malvoideae</taxon>
        <taxon>Hibiscus</taxon>
    </lineage>
</organism>
<name>A0ABR2BDG8_9ROSI</name>
<reference evidence="3 4" key="1">
    <citation type="journal article" date="2024" name="G3 (Bethesda)">
        <title>Genome assembly of Hibiscus sabdariffa L. provides insights into metabolisms of medicinal natural products.</title>
        <authorList>
            <person name="Kim T."/>
        </authorList>
    </citation>
    <scope>NUCLEOTIDE SEQUENCE [LARGE SCALE GENOMIC DNA]</scope>
    <source>
        <strain evidence="3">TK-2024</strain>
        <tissue evidence="3">Old leaves</tissue>
    </source>
</reference>
<feature type="domain" description="Reverse transcriptase zinc-binding" evidence="2">
    <location>
        <begin position="37"/>
        <end position="104"/>
    </location>
</feature>
<evidence type="ECO:0000313" key="3">
    <source>
        <dbReference type="EMBL" id="KAK8505179.1"/>
    </source>
</evidence>
<dbReference type="Pfam" id="PF13966">
    <property type="entry name" value="zf-RVT"/>
    <property type="match status" value="1"/>
</dbReference>
<dbReference type="InterPro" id="IPR026960">
    <property type="entry name" value="RVT-Znf"/>
</dbReference>
<dbReference type="Proteomes" id="UP001472677">
    <property type="component" value="Unassembled WGS sequence"/>
</dbReference>
<evidence type="ECO:0000259" key="2">
    <source>
        <dbReference type="Pfam" id="PF13966"/>
    </source>
</evidence>
<keyword evidence="4" id="KW-1185">Reference proteome</keyword>
<dbReference type="Pfam" id="PF13456">
    <property type="entry name" value="RVT_3"/>
    <property type="match status" value="1"/>
</dbReference>
<dbReference type="EMBL" id="JBBPBM010000129">
    <property type="protein sequence ID" value="KAK8505179.1"/>
    <property type="molecule type" value="Genomic_DNA"/>
</dbReference>
<accession>A0ABR2BDG8</accession>
<evidence type="ECO:0000313" key="4">
    <source>
        <dbReference type="Proteomes" id="UP001472677"/>
    </source>
</evidence>
<evidence type="ECO:0008006" key="5">
    <source>
        <dbReference type="Google" id="ProtNLM"/>
    </source>
</evidence>
<dbReference type="InterPro" id="IPR002156">
    <property type="entry name" value="RNaseH_domain"/>
</dbReference>
<dbReference type="CDD" id="cd06222">
    <property type="entry name" value="RNase_H_like"/>
    <property type="match status" value="1"/>
</dbReference>